<sequence>MLQIGSIVDGRYEILKEIGRGGMSIVYLAMDSRLKKSLVVKDIRKRSNSNHEILINSLVIEANMLKKLEHPALPRIYDIIETKNGIYVVMDYIEGESLKEKLEREHRVSAEEVVEWAKQLSDVLAYLHNRKPNPIIYRDMKPDNIMLTPDGKVKLIDFGIAREYKSESSTDTTNLGTKAYAAPEQIAGKQTDNRTDIYSLGVTLYHLVTGKSLSEPPFEIRPIRTWDSTLPEGLEYIIQRCTQVEPEERYQQVEQLYVDLMNIDKLTQGYKKFLVKRLSYFLAPTVLFFVFTGTAVFGYSGMKTEQYQEYKTLLERANETFYDDGETEAASKLTEAIKLDRDRADAYIRLLNYYINRDQTEFGLSNIEGYIEEGYGGIDKNDEVLFQVGMTYFDNLRDYKKAEQYFTKIDQEELPDAKYYEILAKTMGQLNIDYGVFAEELESFEQYNDSQANNTRKIENYNVLANIYLSYKGQIEDANTKAIDILEKAQSIVEILGNPDITTRFAQDFERKLAQAFYSRGLLSSNTANAREDFTKAMDAYEELLLEGVPDQEDIMITIGNIYDDMGEDSLAITQYQDTIKEYPQSDHAYLKLINLLIDIEQGKSEGKRNFKQVKQYYQQLTKIENVRDDKGLEKLKRRLQNISVI</sequence>
<proteinExistence type="inferred from homology"/>
<dbReference type="PROSITE" id="PS50011">
    <property type="entry name" value="PROTEIN_KINASE_DOM"/>
    <property type="match status" value="1"/>
</dbReference>
<dbReference type="Gene3D" id="1.10.510.10">
    <property type="entry name" value="Transferase(Phosphotransferase) domain 1"/>
    <property type="match status" value="1"/>
</dbReference>
<evidence type="ECO:0000259" key="10">
    <source>
        <dbReference type="PROSITE" id="PS50011"/>
    </source>
</evidence>
<dbReference type="RefSeq" id="WP_109983681.1">
    <property type="nucleotide sequence ID" value="NZ_QGTD01000005.1"/>
</dbReference>
<evidence type="ECO:0000256" key="3">
    <source>
        <dbReference type="ARBA" id="ARBA00022679"/>
    </source>
</evidence>
<dbReference type="Gene3D" id="1.25.40.10">
    <property type="entry name" value="Tetratricopeptide repeat domain"/>
    <property type="match status" value="2"/>
</dbReference>
<dbReference type="InterPro" id="IPR000719">
    <property type="entry name" value="Prot_kinase_dom"/>
</dbReference>
<evidence type="ECO:0000256" key="6">
    <source>
        <dbReference type="ARBA" id="ARBA00022840"/>
    </source>
</evidence>
<dbReference type="SUPFAM" id="SSF48452">
    <property type="entry name" value="TPR-like"/>
    <property type="match status" value="2"/>
</dbReference>
<dbReference type="SUPFAM" id="SSF56112">
    <property type="entry name" value="Protein kinase-like (PK-like)"/>
    <property type="match status" value="1"/>
</dbReference>
<dbReference type="OrthoDB" id="9788659at2"/>
<feature type="domain" description="Protein kinase" evidence="10">
    <location>
        <begin position="12"/>
        <end position="261"/>
    </location>
</feature>
<evidence type="ECO:0000256" key="9">
    <source>
        <dbReference type="SAM" id="Phobius"/>
    </source>
</evidence>
<dbReference type="SMART" id="SM00220">
    <property type="entry name" value="S_TKc"/>
    <property type="match status" value="1"/>
</dbReference>
<dbReference type="Proteomes" id="UP000245624">
    <property type="component" value="Unassembled WGS sequence"/>
</dbReference>
<comment type="similarity">
    <text evidence="1">Belongs to the protein kinase superfamily. NEK Ser/Thr protein kinase family. NIMA subfamily.</text>
</comment>
<feature type="binding site" evidence="8">
    <location>
        <position position="41"/>
    </location>
    <ligand>
        <name>ATP</name>
        <dbReference type="ChEBI" id="CHEBI:30616"/>
    </ligand>
</feature>
<dbReference type="Pfam" id="PF00069">
    <property type="entry name" value="Pkinase"/>
    <property type="match status" value="1"/>
</dbReference>
<dbReference type="InterPro" id="IPR050660">
    <property type="entry name" value="NEK_Ser/Thr_kinase"/>
</dbReference>
<keyword evidence="3" id="KW-0808">Transferase</keyword>
<keyword evidence="4 8" id="KW-0547">Nucleotide-binding</keyword>
<keyword evidence="6 8" id="KW-0067">ATP-binding</keyword>
<feature type="transmembrane region" description="Helical" evidence="9">
    <location>
        <begin position="278"/>
        <end position="299"/>
    </location>
</feature>
<dbReference type="InterPro" id="IPR008271">
    <property type="entry name" value="Ser/Thr_kinase_AS"/>
</dbReference>
<evidence type="ECO:0000313" key="11">
    <source>
        <dbReference type="EMBL" id="PWU69442.1"/>
    </source>
</evidence>
<dbReference type="InterPro" id="IPR011009">
    <property type="entry name" value="Kinase-like_dom_sf"/>
</dbReference>
<dbReference type="InterPro" id="IPR011990">
    <property type="entry name" value="TPR-like_helical_dom_sf"/>
</dbReference>
<dbReference type="GO" id="GO:0005524">
    <property type="term" value="F:ATP binding"/>
    <property type="evidence" value="ECO:0007669"/>
    <property type="project" value="UniProtKB-UniRule"/>
</dbReference>
<evidence type="ECO:0000256" key="4">
    <source>
        <dbReference type="ARBA" id="ARBA00022741"/>
    </source>
</evidence>
<dbReference type="EC" id="2.7.11.1" evidence="2"/>
<dbReference type="PROSITE" id="PS00108">
    <property type="entry name" value="PROTEIN_KINASE_ST"/>
    <property type="match status" value="1"/>
</dbReference>
<dbReference type="PANTHER" id="PTHR43671:SF13">
    <property type="entry name" value="SERINE_THREONINE-PROTEIN KINASE NEK2"/>
    <property type="match status" value="1"/>
</dbReference>
<evidence type="ECO:0000256" key="1">
    <source>
        <dbReference type="ARBA" id="ARBA00010886"/>
    </source>
</evidence>
<dbReference type="InterPro" id="IPR017441">
    <property type="entry name" value="Protein_kinase_ATP_BS"/>
</dbReference>
<comment type="caution">
    <text evidence="11">The sequence shown here is derived from an EMBL/GenBank/DDBJ whole genome shotgun (WGS) entry which is preliminary data.</text>
</comment>
<dbReference type="AlphaFoldDB" id="A0A317L0X9"/>
<keyword evidence="9" id="KW-0472">Membrane</keyword>
<keyword evidence="7" id="KW-0802">TPR repeat</keyword>
<keyword evidence="5 11" id="KW-0418">Kinase</keyword>
<dbReference type="CDD" id="cd14014">
    <property type="entry name" value="STKc_PknB_like"/>
    <property type="match status" value="1"/>
</dbReference>
<evidence type="ECO:0000256" key="2">
    <source>
        <dbReference type="ARBA" id="ARBA00012513"/>
    </source>
</evidence>
<dbReference type="EMBL" id="QGTD01000005">
    <property type="protein sequence ID" value="PWU69442.1"/>
    <property type="molecule type" value="Genomic_DNA"/>
</dbReference>
<dbReference type="InterPro" id="IPR019734">
    <property type="entry name" value="TPR_rpt"/>
</dbReference>
<feature type="repeat" description="TPR" evidence="7">
    <location>
        <begin position="553"/>
        <end position="586"/>
    </location>
</feature>
<evidence type="ECO:0000313" key="12">
    <source>
        <dbReference type="Proteomes" id="UP000245624"/>
    </source>
</evidence>
<dbReference type="Gene3D" id="3.30.200.20">
    <property type="entry name" value="Phosphorylase Kinase, domain 1"/>
    <property type="match status" value="1"/>
</dbReference>
<evidence type="ECO:0000256" key="8">
    <source>
        <dbReference type="PROSITE-ProRule" id="PRU10141"/>
    </source>
</evidence>
<dbReference type="GO" id="GO:0004674">
    <property type="term" value="F:protein serine/threonine kinase activity"/>
    <property type="evidence" value="ECO:0007669"/>
    <property type="project" value="UniProtKB-KW"/>
</dbReference>
<keyword evidence="12" id="KW-1185">Reference proteome</keyword>
<evidence type="ECO:0000256" key="7">
    <source>
        <dbReference type="PROSITE-ProRule" id="PRU00339"/>
    </source>
</evidence>
<dbReference type="PANTHER" id="PTHR43671">
    <property type="entry name" value="SERINE/THREONINE-PROTEIN KINASE NEK"/>
    <property type="match status" value="1"/>
</dbReference>
<dbReference type="PROSITE" id="PS50005">
    <property type="entry name" value="TPR"/>
    <property type="match status" value="1"/>
</dbReference>
<dbReference type="PROSITE" id="PS00107">
    <property type="entry name" value="PROTEIN_KINASE_ATP"/>
    <property type="match status" value="1"/>
</dbReference>
<evidence type="ECO:0000256" key="5">
    <source>
        <dbReference type="ARBA" id="ARBA00022777"/>
    </source>
</evidence>
<reference evidence="11 12" key="1">
    <citation type="submission" date="2018-05" db="EMBL/GenBank/DDBJ databases">
        <title>Genomic analysis of Gracilibacillus dipsosauri DD1 reveals novel features of a salt-tolerant amylase.</title>
        <authorList>
            <person name="Deutch C.E."/>
            <person name="Yang S."/>
        </authorList>
    </citation>
    <scope>NUCLEOTIDE SEQUENCE [LARGE SCALE GENOMIC DNA]</scope>
    <source>
        <strain evidence="11 12">DD1</strain>
    </source>
</reference>
<keyword evidence="9" id="KW-0812">Transmembrane</keyword>
<keyword evidence="9" id="KW-1133">Transmembrane helix</keyword>
<organism evidence="11 12">
    <name type="scientific">Gracilibacillus dipsosauri</name>
    <dbReference type="NCBI Taxonomy" id="178340"/>
    <lineage>
        <taxon>Bacteria</taxon>
        <taxon>Bacillati</taxon>
        <taxon>Bacillota</taxon>
        <taxon>Bacilli</taxon>
        <taxon>Bacillales</taxon>
        <taxon>Bacillaceae</taxon>
        <taxon>Gracilibacillus</taxon>
    </lineage>
</organism>
<keyword evidence="11" id="KW-0723">Serine/threonine-protein kinase</keyword>
<gene>
    <name evidence="11" type="ORF">DLJ74_05565</name>
</gene>
<name>A0A317L0X9_9BACI</name>
<accession>A0A317L0X9</accession>
<protein>
    <recommendedName>
        <fullName evidence="2">non-specific serine/threonine protein kinase</fullName>
        <ecNumber evidence="2">2.7.11.1</ecNumber>
    </recommendedName>
</protein>